<evidence type="ECO:0000259" key="8">
    <source>
        <dbReference type="Pfam" id="PF00557"/>
    </source>
</evidence>
<keyword evidence="11" id="KW-1185">Reference proteome</keyword>
<dbReference type="Pfam" id="PF21216">
    <property type="entry name" value="PepQ_N"/>
    <property type="match status" value="1"/>
</dbReference>
<comment type="catalytic activity">
    <reaction evidence="7">
        <text>Xaa-L-Pro dipeptide + H2O = an L-alpha-amino acid + L-proline</text>
        <dbReference type="Rhea" id="RHEA:76407"/>
        <dbReference type="ChEBI" id="CHEBI:15377"/>
        <dbReference type="ChEBI" id="CHEBI:59869"/>
        <dbReference type="ChEBI" id="CHEBI:60039"/>
        <dbReference type="ChEBI" id="CHEBI:195196"/>
        <dbReference type="EC" id="3.4.13.9"/>
    </reaction>
</comment>
<comment type="cofactor">
    <cofactor evidence="7">
        <name>Mn(2+)</name>
        <dbReference type="ChEBI" id="CHEBI:29035"/>
    </cofactor>
    <text evidence="7">Binds 2 manganese ions per subunit.</text>
</comment>
<keyword evidence="1 7" id="KW-0645">Protease</keyword>
<feature type="binding site" evidence="7">
    <location>
        <position position="252"/>
    </location>
    <ligand>
        <name>Mn(2+)</name>
        <dbReference type="ChEBI" id="CHEBI:29035"/>
        <label>1</label>
    </ligand>
</feature>
<sequence>MNALPATLYPSHLATLRERADRALALGGFDHLLVAAGTPPGKFLDDQDYPFVANPHFKPWLPLTDAPASWIAYTPGAKPKLVFVQPRDYWHVVPEAPHGYWVEHFDIVTVRSAAEAVAQLPKGRSAVLAPACPAIDGLEVNNPQAVLDYLHWHRSYKTPYELALMREASRIGARAHRAAAAAFRAGESEFGIHLAYLAAARQIDAELPYASIVGLNEHGAVLHYTNFDRTPPAEHRSFLIDAGASCAGYASDITRTYAAPRAAEFQALIDSMDAAQQGYAAKVRAAQSYPALHLHAHHVLADVLREHGFIRLSAESAVESGVTSAFFPHGLGHPIGLQVHDVAGFQESERGGSIPRPAGHPYLRMTRVLEPGMVVTIEPGLYFIDMLLAELRDKPVAADIDWATVDAFRQYGGIRIEDDVVCTDGVPENLTRDAFAQLG</sequence>
<comment type="function">
    <text evidence="7">Splits dipeptides with a prolyl residue in the C-terminal position.</text>
</comment>
<organism evidence="10 11">
    <name type="scientific">Rhodanobacter lycopersici</name>
    <dbReference type="NCBI Taxonomy" id="3162487"/>
    <lineage>
        <taxon>Bacteria</taxon>
        <taxon>Pseudomonadati</taxon>
        <taxon>Pseudomonadota</taxon>
        <taxon>Gammaproteobacteria</taxon>
        <taxon>Lysobacterales</taxon>
        <taxon>Rhodanobacteraceae</taxon>
        <taxon>Rhodanobacter</taxon>
    </lineage>
</organism>
<dbReference type="NCBIfam" id="NF010133">
    <property type="entry name" value="PRK13607.1"/>
    <property type="match status" value="1"/>
</dbReference>
<dbReference type="InterPro" id="IPR029149">
    <property type="entry name" value="Creatin/AminoP/Spt16_N"/>
</dbReference>
<keyword evidence="2 7" id="KW-0479">Metal-binding</keyword>
<feature type="binding site" evidence="7">
    <location>
        <position position="333"/>
    </location>
    <ligand>
        <name>Mn(2+)</name>
        <dbReference type="ChEBI" id="CHEBI:29035"/>
        <label>1</label>
    </ligand>
</feature>
<feature type="domain" description="Peptidase M24" evidence="8">
    <location>
        <begin position="164"/>
        <end position="424"/>
    </location>
</feature>
<evidence type="ECO:0000256" key="6">
    <source>
        <dbReference type="ARBA" id="ARBA00023211"/>
    </source>
</evidence>
<gene>
    <name evidence="7 10" type="primary">pepQ</name>
    <name evidence="10" type="ORF">ABQJ54_17115</name>
</gene>
<keyword evidence="6 7" id="KW-0464">Manganese</keyword>
<comment type="caution">
    <text evidence="10">The sequence shown here is derived from an EMBL/GenBank/DDBJ whole genome shotgun (WGS) entry which is preliminary data.</text>
</comment>
<dbReference type="InterPro" id="IPR048819">
    <property type="entry name" value="PepQ_N"/>
</dbReference>
<protein>
    <recommendedName>
        <fullName evidence="7">Xaa-Pro dipeptidase</fullName>
        <shortName evidence="7">X-Pro dipeptidase</shortName>
        <ecNumber evidence="7">3.4.13.9</ecNumber>
    </recommendedName>
    <alternativeName>
        <fullName evidence="7">Imidodipeptidase</fullName>
    </alternativeName>
    <alternativeName>
        <fullName evidence="7">Proline dipeptidase</fullName>
        <shortName evidence="7">Prolidase</shortName>
    </alternativeName>
</protein>
<dbReference type="EC" id="3.4.13.9" evidence="7"/>
<dbReference type="InterPro" id="IPR022846">
    <property type="entry name" value="X_Pro_dipept"/>
</dbReference>
<evidence type="ECO:0000256" key="2">
    <source>
        <dbReference type="ARBA" id="ARBA00022723"/>
    </source>
</evidence>
<dbReference type="InterPro" id="IPR000994">
    <property type="entry name" value="Pept_M24"/>
</dbReference>
<dbReference type="Proteomes" id="UP001556220">
    <property type="component" value="Unassembled WGS sequence"/>
</dbReference>
<feature type="binding site" evidence="7">
    <location>
        <position position="378"/>
    </location>
    <ligand>
        <name>Mn(2+)</name>
        <dbReference type="ChEBI" id="CHEBI:29035"/>
        <label>1</label>
    </ligand>
</feature>
<dbReference type="PANTHER" id="PTHR43226:SF8">
    <property type="entry name" value="XAA-PRO DIPEPTIDASE"/>
    <property type="match status" value="1"/>
</dbReference>
<evidence type="ECO:0000256" key="1">
    <source>
        <dbReference type="ARBA" id="ARBA00022670"/>
    </source>
</evidence>
<dbReference type="EMBL" id="JBFOHK010000005">
    <property type="protein sequence ID" value="MEW9573476.1"/>
    <property type="molecule type" value="Genomic_DNA"/>
</dbReference>
<dbReference type="InterPro" id="IPR036005">
    <property type="entry name" value="Creatinase/aminopeptidase-like"/>
</dbReference>
<dbReference type="InterPro" id="IPR052433">
    <property type="entry name" value="X-Pro_dipept-like"/>
</dbReference>
<feature type="binding site" evidence="7">
    <location>
        <position position="241"/>
    </location>
    <ligand>
        <name>Mn(2+)</name>
        <dbReference type="ChEBI" id="CHEBI:29035"/>
        <label>2</label>
    </ligand>
</feature>
<dbReference type="PANTHER" id="PTHR43226">
    <property type="entry name" value="XAA-PRO AMINOPEPTIDASE 3"/>
    <property type="match status" value="1"/>
</dbReference>
<dbReference type="SUPFAM" id="SSF55920">
    <property type="entry name" value="Creatinase/aminopeptidase"/>
    <property type="match status" value="1"/>
</dbReference>
<keyword evidence="5 7" id="KW-0482">Metalloprotease</keyword>
<evidence type="ECO:0000256" key="5">
    <source>
        <dbReference type="ARBA" id="ARBA00023049"/>
    </source>
</evidence>
<feature type="binding site" evidence="7">
    <location>
        <position position="252"/>
    </location>
    <ligand>
        <name>Mn(2+)</name>
        <dbReference type="ChEBI" id="CHEBI:29035"/>
        <label>2</label>
    </ligand>
</feature>
<accession>A0ABV3QJ26</accession>
<dbReference type="PROSITE" id="PS00491">
    <property type="entry name" value="PROLINE_PEPTIDASE"/>
    <property type="match status" value="1"/>
</dbReference>
<evidence type="ECO:0000259" key="9">
    <source>
        <dbReference type="Pfam" id="PF21216"/>
    </source>
</evidence>
<feature type="binding site" evidence="7">
    <location>
        <position position="417"/>
    </location>
    <ligand>
        <name>Mn(2+)</name>
        <dbReference type="ChEBI" id="CHEBI:29035"/>
        <label>1</label>
    </ligand>
</feature>
<proteinExistence type="inferred from homology"/>
<dbReference type="RefSeq" id="WP_367855532.1">
    <property type="nucleotide sequence ID" value="NZ_JBFOHK010000005.1"/>
</dbReference>
<dbReference type="GO" id="GO:0102009">
    <property type="term" value="F:proline dipeptidase activity"/>
    <property type="evidence" value="ECO:0007669"/>
    <property type="project" value="UniProtKB-EC"/>
</dbReference>
<feature type="binding site" evidence="7">
    <location>
        <position position="417"/>
    </location>
    <ligand>
        <name>Mn(2+)</name>
        <dbReference type="ChEBI" id="CHEBI:29035"/>
        <label>2</label>
    </ligand>
</feature>
<dbReference type="InterPro" id="IPR001131">
    <property type="entry name" value="Peptidase_M24B_aminopep-P_CS"/>
</dbReference>
<reference evidence="10 11" key="1">
    <citation type="submission" date="2024-06" db="EMBL/GenBank/DDBJ databases">
        <authorList>
            <person name="Woo H."/>
        </authorList>
    </citation>
    <scope>NUCLEOTIDE SEQUENCE [LARGE SCALE GENOMIC DNA]</scope>
    <source>
        <strain evidence="10 11">Si-c</strain>
    </source>
</reference>
<dbReference type="Pfam" id="PF00557">
    <property type="entry name" value="Peptidase_M24"/>
    <property type="match status" value="1"/>
</dbReference>
<dbReference type="HAMAP" id="MF_01279">
    <property type="entry name" value="X_Pro_dipeptid"/>
    <property type="match status" value="1"/>
</dbReference>
<dbReference type="Gene3D" id="3.90.230.10">
    <property type="entry name" value="Creatinase/methionine aminopeptidase superfamily"/>
    <property type="match status" value="1"/>
</dbReference>
<evidence type="ECO:0000256" key="3">
    <source>
        <dbReference type="ARBA" id="ARBA00022801"/>
    </source>
</evidence>
<evidence type="ECO:0000313" key="11">
    <source>
        <dbReference type="Proteomes" id="UP001556220"/>
    </source>
</evidence>
<evidence type="ECO:0000256" key="4">
    <source>
        <dbReference type="ARBA" id="ARBA00022997"/>
    </source>
</evidence>
<evidence type="ECO:0000256" key="7">
    <source>
        <dbReference type="HAMAP-Rule" id="MF_01279"/>
    </source>
</evidence>
<name>A0ABV3QJ26_9GAMM</name>
<keyword evidence="3 7" id="KW-0378">Hydrolase</keyword>
<feature type="domain" description="Xaa-Pro dipeptidase N-terminal" evidence="9">
    <location>
        <begin position="8"/>
        <end position="152"/>
    </location>
</feature>
<comment type="similarity">
    <text evidence="7">Belongs to the peptidase M24B family. Bacterial-type prolidase subfamily.</text>
</comment>
<dbReference type="Gene3D" id="3.40.350.10">
    <property type="entry name" value="Creatinase/prolidase N-terminal domain"/>
    <property type="match status" value="1"/>
</dbReference>
<evidence type="ECO:0000313" key="10">
    <source>
        <dbReference type="EMBL" id="MEW9573476.1"/>
    </source>
</evidence>
<keyword evidence="4 7" id="KW-0224">Dipeptidase</keyword>